<dbReference type="Pfam" id="PF14529">
    <property type="entry name" value="Exo_endo_phos_2"/>
    <property type="match status" value="1"/>
</dbReference>
<dbReference type="Gene3D" id="3.60.10.10">
    <property type="entry name" value="Endonuclease/exonuclease/phosphatase"/>
    <property type="match status" value="1"/>
</dbReference>
<dbReference type="SUPFAM" id="SSF56219">
    <property type="entry name" value="DNase I-like"/>
    <property type="match status" value="1"/>
</dbReference>
<dbReference type="InterPro" id="IPR036691">
    <property type="entry name" value="Endo/exonu/phosph_ase_sf"/>
</dbReference>
<dbReference type="GO" id="GO:0003824">
    <property type="term" value="F:catalytic activity"/>
    <property type="evidence" value="ECO:0007669"/>
    <property type="project" value="InterPro"/>
</dbReference>
<dbReference type="EMBL" id="CAKOGL010000009">
    <property type="protein sequence ID" value="CAH2090550.1"/>
    <property type="molecule type" value="Genomic_DNA"/>
</dbReference>
<dbReference type="CDD" id="cd09077">
    <property type="entry name" value="R1-I-EN"/>
    <property type="match status" value="1"/>
</dbReference>
<accession>A0AAU9TTR6</accession>
<keyword evidence="3" id="KW-1185">Reference proteome</keyword>
<evidence type="ECO:0000259" key="1">
    <source>
        <dbReference type="Pfam" id="PF14529"/>
    </source>
</evidence>
<feature type="domain" description="Endonuclease/exonuclease/phosphatase" evidence="1">
    <location>
        <begin position="87"/>
        <end position="206"/>
    </location>
</feature>
<dbReference type="PANTHER" id="PTHR33273:SF4">
    <property type="entry name" value="ENDONUCLEASE_EXONUCLEASE_PHOSPHATASE DOMAIN-CONTAINING PROTEIN"/>
    <property type="match status" value="1"/>
</dbReference>
<organism evidence="2 3">
    <name type="scientific">Euphydryas editha</name>
    <name type="common">Edith's checkerspot</name>
    <dbReference type="NCBI Taxonomy" id="104508"/>
    <lineage>
        <taxon>Eukaryota</taxon>
        <taxon>Metazoa</taxon>
        <taxon>Ecdysozoa</taxon>
        <taxon>Arthropoda</taxon>
        <taxon>Hexapoda</taxon>
        <taxon>Insecta</taxon>
        <taxon>Pterygota</taxon>
        <taxon>Neoptera</taxon>
        <taxon>Endopterygota</taxon>
        <taxon>Lepidoptera</taxon>
        <taxon>Glossata</taxon>
        <taxon>Ditrysia</taxon>
        <taxon>Papilionoidea</taxon>
        <taxon>Nymphalidae</taxon>
        <taxon>Nymphalinae</taxon>
        <taxon>Euphydryas</taxon>
    </lineage>
</organism>
<dbReference type="PANTHER" id="PTHR33273">
    <property type="entry name" value="DOMAIN-CONTAINING PROTEIN, PUTATIVE-RELATED"/>
    <property type="match status" value="1"/>
</dbReference>
<sequence>MAYSKLLIEASNQRARVALVQEPYVGGEGRVKGRNGIRVFQPADQGSGTVKAAVIVFDADLHIKQYPKLTTNNITVVGIQICDWEIALISFYFEPDLPMDSYLAHLRRVQRETGARSMIIGGDCNAKCVWWGSPVTDRRGEEMYGTLEDLGLCLLNQGETPTFDTIRGGVRYSSYVDITAVSLDLLSLVNGWRVCEDLTSSDHNGISFSIKSKHINKNNIKQTTRRFFTKKANWDQFNGKLGQIFIEHNFTIAKIKNIKTAIELDEVVMDLNKYITEACLDSIPPIKRKEVLAMPWWTEELAALKLSTVEQKINLRLKNSAEEYLRYKKSLHTAFNRPFTTTFFELPSDKRSM</sequence>
<dbReference type="InterPro" id="IPR005135">
    <property type="entry name" value="Endo/exonuclease/phosphatase"/>
</dbReference>
<evidence type="ECO:0000313" key="3">
    <source>
        <dbReference type="Proteomes" id="UP001153954"/>
    </source>
</evidence>
<proteinExistence type="predicted"/>
<comment type="caution">
    <text evidence="2">The sequence shown here is derived from an EMBL/GenBank/DDBJ whole genome shotgun (WGS) entry which is preliminary data.</text>
</comment>
<name>A0AAU9TTR6_EUPED</name>
<evidence type="ECO:0000313" key="2">
    <source>
        <dbReference type="EMBL" id="CAH2090550.1"/>
    </source>
</evidence>
<dbReference type="AlphaFoldDB" id="A0AAU9TTR6"/>
<gene>
    <name evidence="2" type="ORF">EEDITHA_LOCUS6495</name>
</gene>
<dbReference type="Proteomes" id="UP001153954">
    <property type="component" value="Unassembled WGS sequence"/>
</dbReference>
<protein>
    <recommendedName>
        <fullName evidence="1">Endonuclease/exonuclease/phosphatase domain-containing protein</fullName>
    </recommendedName>
</protein>
<reference evidence="2" key="1">
    <citation type="submission" date="2022-03" db="EMBL/GenBank/DDBJ databases">
        <authorList>
            <person name="Tunstrom K."/>
        </authorList>
    </citation>
    <scope>NUCLEOTIDE SEQUENCE</scope>
</reference>